<comment type="caution">
    <text evidence="1">The sequence shown here is derived from an EMBL/GenBank/DDBJ whole genome shotgun (WGS) entry which is preliminary data.</text>
</comment>
<proteinExistence type="predicted"/>
<sequence>MDMQIVVDSSRLIDYVGKTPNHVASKQLLAVAQAQRRTFPPLRYLVDPVLNDMRDMETLSAVEAAFIALSMPLYSIGDVFLSTLSNEFRRGFRKSKAEF</sequence>
<accession>A0A8J2PNN0</accession>
<dbReference type="Proteomes" id="UP000708208">
    <property type="component" value="Unassembled WGS sequence"/>
</dbReference>
<protein>
    <submittedName>
        <fullName evidence="1">Uncharacterized protein</fullName>
    </submittedName>
</protein>
<name>A0A8J2PNN0_9HEXA</name>
<evidence type="ECO:0000313" key="1">
    <source>
        <dbReference type="EMBL" id="CAG7827953.1"/>
    </source>
</evidence>
<dbReference type="AlphaFoldDB" id="A0A8J2PNN0"/>
<reference evidence="1" key="1">
    <citation type="submission" date="2021-06" db="EMBL/GenBank/DDBJ databases">
        <authorList>
            <person name="Hodson N. C."/>
            <person name="Mongue J. A."/>
            <person name="Jaron S. K."/>
        </authorList>
    </citation>
    <scope>NUCLEOTIDE SEQUENCE</scope>
</reference>
<gene>
    <name evidence="1" type="ORF">AFUS01_LOCUS37908</name>
</gene>
<organism evidence="1 2">
    <name type="scientific">Allacma fusca</name>
    <dbReference type="NCBI Taxonomy" id="39272"/>
    <lineage>
        <taxon>Eukaryota</taxon>
        <taxon>Metazoa</taxon>
        <taxon>Ecdysozoa</taxon>
        <taxon>Arthropoda</taxon>
        <taxon>Hexapoda</taxon>
        <taxon>Collembola</taxon>
        <taxon>Symphypleona</taxon>
        <taxon>Sminthuridae</taxon>
        <taxon>Allacma</taxon>
    </lineage>
</organism>
<keyword evidence="2" id="KW-1185">Reference proteome</keyword>
<dbReference type="EMBL" id="CAJVCH010545521">
    <property type="protein sequence ID" value="CAG7827953.1"/>
    <property type="molecule type" value="Genomic_DNA"/>
</dbReference>
<evidence type="ECO:0000313" key="2">
    <source>
        <dbReference type="Proteomes" id="UP000708208"/>
    </source>
</evidence>